<reference evidence="2 3" key="1">
    <citation type="submission" date="2017-09" db="EMBL/GenBank/DDBJ databases">
        <title>Depth-based differentiation of microbial function through sediment-hosted aquifers and enrichment of novel symbionts in the deep terrestrial subsurface.</title>
        <authorList>
            <person name="Probst A.J."/>
            <person name="Ladd B."/>
            <person name="Jarett J.K."/>
            <person name="Geller-Mcgrath D.E."/>
            <person name="Sieber C.M."/>
            <person name="Emerson J.B."/>
            <person name="Anantharaman K."/>
            <person name="Thomas B.C."/>
            <person name="Malmstrom R."/>
            <person name="Stieglmeier M."/>
            <person name="Klingl A."/>
            <person name="Woyke T."/>
            <person name="Ryan C.M."/>
            <person name="Banfield J.F."/>
        </authorList>
    </citation>
    <scope>NUCLEOTIDE SEQUENCE [LARGE SCALE GENOMIC DNA]</scope>
    <source>
        <strain evidence="2">CG_4_10_14_0_8_um_filter_42_10</strain>
    </source>
</reference>
<dbReference type="GO" id="GO:0004803">
    <property type="term" value="F:transposase activity"/>
    <property type="evidence" value="ECO:0007669"/>
    <property type="project" value="InterPro"/>
</dbReference>
<dbReference type="NCBIfam" id="NF047646">
    <property type="entry name" value="REP_Tyr_transpos"/>
    <property type="match status" value="1"/>
</dbReference>
<dbReference type="PANTHER" id="PTHR36966:SF1">
    <property type="entry name" value="REP-ASSOCIATED TYROSINE TRANSPOSASE"/>
    <property type="match status" value="1"/>
</dbReference>
<evidence type="ECO:0000259" key="1">
    <source>
        <dbReference type="SMART" id="SM01321"/>
    </source>
</evidence>
<dbReference type="InterPro" id="IPR036515">
    <property type="entry name" value="Transposase_17_sf"/>
</dbReference>
<dbReference type="GO" id="GO:0043565">
    <property type="term" value="F:sequence-specific DNA binding"/>
    <property type="evidence" value="ECO:0007669"/>
    <property type="project" value="TreeGrafter"/>
</dbReference>
<organism evidence="2 3">
    <name type="scientific">Candidatus Kerfeldbacteria bacterium CG_4_10_14_0_8_um_filter_42_10</name>
    <dbReference type="NCBI Taxonomy" id="2014248"/>
    <lineage>
        <taxon>Bacteria</taxon>
        <taxon>Candidatus Kerfeldiibacteriota</taxon>
    </lineage>
</organism>
<dbReference type="AlphaFoldDB" id="A0A2M7RKA9"/>
<dbReference type="Proteomes" id="UP000230779">
    <property type="component" value="Unassembled WGS sequence"/>
</dbReference>
<dbReference type="EMBL" id="PFMD01000011">
    <property type="protein sequence ID" value="PIY97144.1"/>
    <property type="molecule type" value="Genomic_DNA"/>
</dbReference>
<dbReference type="SUPFAM" id="SSF143422">
    <property type="entry name" value="Transposase IS200-like"/>
    <property type="match status" value="1"/>
</dbReference>
<name>A0A2M7RKA9_9BACT</name>
<evidence type="ECO:0000313" key="3">
    <source>
        <dbReference type="Proteomes" id="UP000230779"/>
    </source>
</evidence>
<protein>
    <recommendedName>
        <fullName evidence="1">Transposase IS200-like domain-containing protein</fullName>
    </recommendedName>
</protein>
<dbReference type="Pfam" id="PF01797">
    <property type="entry name" value="Y1_Tnp"/>
    <property type="match status" value="1"/>
</dbReference>
<sequence>MLIKHRNSQRRIYLDNAVYFITFKTYGNFPYFKLPIFCDLFVEELMLCKTIKQFELYAYNVLYDHVHLLLKPRRKYNISKIIKSLKENASRDINYVITGRYNVGDTSTCRLHVRGFINECRKKFVNQYGTNQIHFPPFKWQQSFHDHVIRNEKDFANHYNYVVYNHQKHGLPENWKYTSLKP</sequence>
<dbReference type="GO" id="GO:0006313">
    <property type="term" value="P:DNA transposition"/>
    <property type="evidence" value="ECO:0007669"/>
    <property type="project" value="InterPro"/>
</dbReference>
<gene>
    <name evidence="2" type="ORF">COY66_01045</name>
</gene>
<dbReference type="Gene3D" id="3.30.70.1290">
    <property type="entry name" value="Transposase IS200-like"/>
    <property type="match status" value="1"/>
</dbReference>
<dbReference type="InterPro" id="IPR002686">
    <property type="entry name" value="Transposase_17"/>
</dbReference>
<dbReference type="PANTHER" id="PTHR36966">
    <property type="entry name" value="REP-ASSOCIATED TYROSINE TRANSPOSASE"/>
    <property type="match status" value="1"/>
</dbReference>
<accession>A0A2M7RKA9</accession>
<dbReference type="SMART" id="SM01321">
    <property type="entry name" value="Y1_Tnp"/>
    <property type="match status" value="1"/>
</dbReference>
<proteinExistence type="predicted"/>
<evidence type="ECO:0000313" key="2">
    <source>
        <dbReference type="EMBL" id="PIY97144.1"/>
    </source>
</evidence>
<dbReference type="InterPro" id="IPR052715">
    <property type="entry name" value="RAYT_transposase"/>
</dbReference>
<feature type="domain" description="Transposase IS200-like" evidence="1">
    <location>
        <begin position="14"/>
        <end position="165"/>
    </location>
</feature>
<comment type="caution">
    <text evidence="2">The sequence shown here is derived from an EMBL/GenBank/DDBJ whole genome shotgun (WGS) entry which is preliminary data.</text>
</comment>